<keyword evidence="3" id="KW-0804">Transcription</keyword>
<dbReference type="PRINTS" id="PR00036">
    <property type="entry name" value="HTHLACI"/>
</dbReference>
<dbReference type="Gene3D" id="1.10.260.40">
    <property type="entry name" value="lambda repressor-like DNA-binding domains"/>
    <property type="match status" value="1"/>
</dbReference>
<gene>
    <name evidence="6" type="ORF">C7B47_13370</name>
</gene>
<organism evidence="6 7">
    <name type="scientific">Sulfobacillus thermosulfidooxidans</name>
    <dbReference type="NCBI Taxonomy" id="28034"/>
    <lineage>
        <taxon>Bacteria</taxon>
        <taxon>Bacillati</taxon>
        <taxon>Bacillota</taxon>
        <taxon>Clostridia</taxon>
        <taxon>Eubacteriales</taxon>
        <taxon>Clostridiales Family XVII. Incertae Sedis</taxon>
        <taxon>Sulfobacillus</taxon>
    </lineage>
</organism>
<evidence type="ECO:0000313" key="7">
    <source>
        <dbReference type="Proteomes" id="UP000242705"/>
    </source>
</evidence>
<dbReference type="GO" id="GO:0000976">
    <property type="term" value="F:transcription cis-regulatory region binding"/>
    <property type="evidence" value="ECO:0007669"/>
    <property type="project" value="TreeGrafter"/>
</dbReference>
<dbReference type="SUPFAM" id="SSF53822">
    <property type="entry name" value="Periplasmic binding protein-like I"/>
    <property type="match status" value="1"/>
</dbReference>
<sequence length="353" mass="38713">MFGGYLGMSTMQDVAKRAHVSVTTVSRVLNGDSRVKADTRARVERVMAAMGYQPNLVARSLRRQSSHVIGLIVDTLDNPFTAELSQALTAHLSQAGYQLILADTERQSQHGPAMLRMLAQRGVDGILFAAGWDKDPEPLAVECGILQRNGIPTIIVGNILQSVPSIAVDHYGGTRKAVDYLYQLGHKHIAFISGAHETETSRLRRQGFIEATRTLGIEQALVFSSYGSPKRASQIVRELVSSSPLITAIVAASDYVAIGVLHGLYNLGLNVPRDMSVFGFDNVKMSQFLCPALTTIDGEIDKLAHQAWTMIYELMQDPMAHNNPEVLAPHVVVRESTYRPRGSKFIEVPHNTI</sequence>
<dbReference type="PANTHER" id="PTHR30146">
    <property type="entry name" value="LACI-RELATED TRANSCRIPTIONAL REPRESSOR"/>
    <property type="match status" value="1"/>
</dbReference>
<keyword evidence="1" id="KW-0805">Transcription regulation</keyword>
<dbReference type="InterPro" id="IPR046335">
    <property type="entry name" value="LacI/GalR-like_sensor"/>
</dbReference>
<evidence type="ECO:0000256" key="2">
    <source>
        <dbReference type="ARBA" id="ARBA00023125"/>
    </source>
</evidence>
<accession>A0A2T2WRX6</accession>
<dbReference type="CDD" id="cd01392">
    <property type="entry name" value="HTH_LacI"/>
    <property type="match status" value="1"/>
</dbReference>
<dbReference type="Gene3D" id="3.40.50.2300">
    <property type="match status" value="2"/>
</dbReference>
<dbReference type="SMART" id="SM00354">
    <property type="entry name" value="HTH_LACI"/>
    <property type="match status" value="1"/>
</dbReference>
<protein>
    <submittedName>
        <fullName evidence="6">LacI family transcriptional regulator</fullName>
    </submittedName>
</protein>
<feature type="domain" description="HTH lacI-type" evidence="4">
    <location>
        <begin position="9"/>
        <end position="63"/>
    </location>
</feature>
<dbReference type="InterPro" id="IPR000843">
    <property type="entry name" value="HTH_LacI"/>
</dbReference>
<feature type="domain" description="HTH cro/C1-type" evidence="5">
    <location>
        <begin position="10"/>
        <end position="39"/>
    </location>
</feature>
<dbReference type="PROSITE" id="PS50932">
    <property type="entry name" value="HTH_LACI_2"/>
    <property type="match status" value="1"/>
</dbReference>
<evidence type="ECO:0000313" key="6">
    <source>
        <dbReference type="EMBL" id="PSR24996.1"/>
    </source>
</evidence>
<dbReference type="InterPro" id="IPR001387">
    <property type="entry name" value="Cro/C1-type_HTH"/>
</dbReference>
<evidence type="ECO:0000259" key="4">
    <source>
        <dbReference type="PROSITE" id="PS50932"/>
    </source>
</evidence>
<dbReference type="AlphaFoldDB" id="A0A2T2WRX6"/>
<dbReference type="InterPro" id="IPR010982">
    <property type="entry name" value="Lambda_DNA-bd_dom_sf"/>
</dbReference>
<dbReference type="EMBL" id="PXYX01000038">
    <property type="protein sequence ID" value="PSR24996.1"/>
    <property type="molecule type" value="Genomic_DNA"/>
</dbReference>
<evidence type="ECO:0000256" key="1">
    <source>
        <dbReference type="ARBA" id="ARBA00023015"/>
    </source>
</evidence>
<dbReference type="InterPro" id="IPR028082">
    <property type="entry name" value="Peripla_BP_I"/>
</dbReference>
<evidence type="ECO:0000259" key="5">
    <source>
        <dbReference type="PROSITE" id="PS50943"/>
    </source>
</evidence>
<dbReference type="Proteomes" id="UP000242705">
    <property type="component" value="Unassembled WGS sequence"/>
</dbReference>
<name>A0A2T2WRX6_SULTH</name>
<keyword evidence="2" id="KW-0238">DNA-binding</keyword>
<dbReference type="SUPFAM" id="SSF47413">
    <property type="entry name" value="lambda repressor-like DNA-binding domains"/>
    <property type="match status" value="1"/>
</dbReference>
<dbReference type="PROSITE" id="PS50943">
    <property type="entry name" value="HTH_CROC1"/>
    <property type="match status" value="1"/>
</dbReference>
<comment type="caution">
    <text evidence="6">The sequence shown here is derived from an EMBL/GenBank/DDBJ whole genome shotgun (WGS) entry which is preliminary data.</text>
</comment>
<dbReference type="PANTHER" id="PTHR30146:SF109">
    <property type="entry name" value="HTH-TYPE TRANSCRIPTIONAL REGULATOR GALS"/>
    <property type="match status" value="1"/>
</dbReference>
<dbReference type="CDD" id="cd06267">
    <property type="entry name" value="PBP1_LacI_sugar_binding-like"/>
    <property type="match status" value="1"/>
</dbReference>
<proteinExistence type="predicted"/>
<dbReference type="Pfam" id="PF00356">
    <property type="entry name" value="LacI"/>
    <property type="match status" value="1"/>
</dbReference>
<evidence type="ECO:0000256" key="3">
    <source>
        <dbReference type="ARBA" id="ARBA00023163"/>
    </source>
</evidence>
<dbReference type="PROSITE" id="PS00356">
    <property type="entry name" value="HTH_LACI_1"/>
    <property type="match status" value="1"/>
</dbReference>
<dbReference type="Pfam" id="PF13377">
    <property type="entry name" value="Peripla_BP_3"/>
    <property type="match status" value="1"/>
</dbReference>
<reference evidence="6 7" key="1">
    <citation type="journal article" date="2014" name="BMC Genomics">
        <title>Comparison of environmental and isolate Sulfobacillus genomes reveals diverse carbon, sulfur, nitrogen, and hydrogen metabolisms.</title>
        <authorList>
            <person name="Justice N.B."/>
            <person name="Norman A."/>
            <person name="Brown C.T."/>
            <person name="Singh A."/>
            <person name="Thomas B.C."/>
            <person name="Banfield J.F."/>
        </authorList>
    </citation>
    <scope>NUCLEOTIDE SEQUENCE [LARGE SCALE GENOMIC DNA]</scope>
    <source>
        <strain evidence="6">AMDSBA5</strain>
    </source>
</reference>
<dbReference type="GO" id="GO:0003700">
    <property type="term" value="F:DNA-binding transcription factor activity"/>
    <property type="evidence" value="ECO:0007669"/>
    <property type="project" value="TreeGrafter"/>
</dbReference>